<organism evidence="1">
    <name type="scientific">marine sediment metagenome</name>
    <dbReference type="NCBI Taxonomy" id="412755"/>
    <lineage>
        <taxon>unclassified sequences</taxon>
        <taxon>metagenomes</taxon>
        <taxon>ecological metagenomes</taxon>
    </lineage>
</organism>
<evidence type="ECO:0000313" key="1">
    <source>
        <dbReference type="EMBL" id="GAG49855.1"/>
    </source>
</evidence>
<dbReference type="EMBL" id="BARS01053234">
    <property type="protein sequence ID" value="GAG49855.1"/>
    <property type="molecule type" value="Genomic_DNA"/>
</dbReference>
<dbReference type="SUPFAM" id="SSF109604">
    <property type="entry name" value="HD-domain/PDEase-like"/>
    <property type="match status" value="1"/>
</dbReference>
<accession>X0Y2B9</accession>
<dbReference type="PANTHER" id="PTHR11373">
    <property type="entry name" value="DEOXYNUCLEOSIDE TRIPHOSPHATE TRIPHOSPHOHYDROLASE"/>
    <property type="match status" value="1"/>
</dbReference>
<reference evidence="1" key="1">
    <citation type="journal article" date="2014" name="Front. Microbiol.">
        <title>High frequency of phylogenetically diverse reductive dehalogenase-homologous genes in deep subseafloor sedimentary metagenomes.</title>
        <authorList>
            <person name="Kawai M."/>
            <person name="Futagami T."/>
            <person name="Toyoda A."/>
            <person name="Takaki Y."/>
            <person name="Nishi S."/>
            <person name="Hori S."/>
            <person name="Arai W."/>
            <person name="Tsubouchi T."/>
            <person name="Morono Y."/>
            <person name="Uchiyama I."/>
            <person name="Ito T."/>
            <person name="Fujiyama A."/>
            <person name="Inagaki F."/>
            <person name="Takami H."/>
        </authorList>
    </citation>
    <scope>NUCLEOTIDE SEQUENCE</scope>
    <source>
        <strain evidence="1">Expedition CK06-06</strain>
    </source>
</reference>
<dbReference type="AlphaFoldDB" id="X0Y2B9"/>
<gene>
    <name evidence="1" type="ORF">S01H1_79023</name>
</gene>
<dbReference type="InterPro" id="IPR050135">
    <property type="entry name" value="dGTPase-like"/>
</dbReference>
<proteinExistence type="predicted"/>
<feature type="non-terminal residue" evidence="1">
    <location>
        <position position="55"/>
    </location>
</feature>
<evidence type="ECO:0008006" key="2">
    <source>
        <dbReference type="Google" id="ProtNLM"/>
    </source>
</evidence>
<dbReference type="GO" id="GO:0008832">
    <property type="term" value="F:dGTPase activity"/>
    <property type="evidence" value="ECO:0007669"/>
    <property type="project" value="TreeGrafter"/>
</dbReference>
<sequence>MKLLDTRALQRLRGIKQLAMANLVYPGALHTRFDHSIGVCHLAGLMAERLKLPED</sequence>
<dbReference type="PANTHER" id="PTHR11373:SF4">
    <property type="entry name" value="DEOXYNUCLEOSIDE TRIPHOSPHATE TRIPHOSPHOHYDROLASE SAMHD1"/>
    <property type="match status" value="1"/>
</dbReference>
<dbReference type="GO" id="GO:0006203">
    <property type="term" value="P:dGTP catabolic process"/>
    <property type="evidence" value="ECO:0007669"/>
    <property type="project" value="TreeGrafter"/>
</dbReference>
<comment type="caution">
    <text evidence="1">The sequence shown here is derived from an EMBL/GenBank/DDBJ whole genome shotgun (WGS) entry which is preliminary data.</text>
</comment>
<dbReference type="Gene3D" id="1.10.3210.10">
    <property type="entry name" value="Hypothetical protein af1432"/>
    <property type="match status" value="1"/>
</dbReference>
<name>X0Y2B9_9ZZZZ</name>
<protein>
    <recommendedName>
        <fullName evidence="2">HD domain-containing protein</fullName>
    </recommendedName>
</protein>